<reference evidence="9" key="1">
    <citation type="submission" date="2025-08" db="UniProtKB">
        <authorList>
            <consortium name="RefSeq"/>
        </authorList>
    </citation>
    <scope>IDENTIFICATION</scope>
    <source>
        <tissue evidence="9">Gonad</tissue>
    </source>
</reference>
<dbReference type="GO" id="GO:0005524">
    <property type="term" value="F:ATP binding"/>
    <property type="evidence" value="ECO:0007669"/>
    <property type="project" value="UniProtKB-KW"/>
</dbReference>
<dbReference type="GeneID" id="109484243"/>
<evidence type="ECO:0000256" key="4">
    <source>
        <dbReference type="ARBA" id="ARBA00022840"/>
    </source>
</evidence>
<evidence type="ECO:0000256" key="6">
    <source>
        <dbReference type="RuleBase" id="RU000487"/>
    </source>
</evidence>
<evidence type="ECO:0000256" key="7">
    <source>
        <dbReference type="SAM" id="MobiDB-lite"/>
    </source>
</evidence>
<keyword evidence="2" id="KW-0963">Cytoplasm</keyword>
<dbReference type="OrthoDB" id="9978502at2759"/>
<dbReference type="AlphaFoldDB" id="A0A6P5AA33"/>
<comment type="similarity">
    <text evidence="6">Belongs to the actin family.</text>
</comment>
<dbReference type="Pfam" id="PF00022">
    <property type="entry name" value="Actin"/>
    <property type="match status" value="2"/>
</dbReference>
<keyword evidence="4" id="KW-0067">ATP-binding</keyword>
<keyword evidence="3" id="KW-0547">Nucleotide-binding</keyword>
<dbReference type="PRINTS" id="PR00190">
    <property type="entry name" value="ACTIN"/>
</dbReference>
<comment type="subcellular location">
    <subcellularLocation>
        <location evidence="1">Cytoplasm</location>
        <location evidence="1">Cytoskeleton</location>
    </subcellularLocation>
</comment>
<feature type="region of interest" description="Disordered" evidence="7">
    <location>
        <begin position="1"/>
        <end position="206"/>
    </location>
</feature>
<dbReference type="RefSeq" id="XP_019643074.1">
    <property type="nucleotide sequence ID" value="XM_019787515.1"/>
</dbReference>
<dbReference type="FunFam" id="3.30.420.40:FF:000148">
    <property type="entry name" value="Actin, alpha skeletal muscle"/>
    <property type="match status" value="1"/>
</dbReference>
<dbReference type="InterPro" id="IPR043129">
    <property type="entry name" value="ATPase_NBD"/>
</dbReference>
<accession>A0A6P5AA33</accession>
<dbReference type="Proteomes" id="UP000515135">
    <property type="component" value="Unplaced"/>
</dbReference>
<evidence type="ECO:0000313" key="8">
    <source>
        <dbReference type="Proteomes" id="UP000515135"/>
    </source>
</evidence>
<gene>
    <name evidence="9" type="primary">LOC109484243</name>
</gene>
<sequence>MGCGSSIQVAPPNTEGLAGEIPGEKQQKAVRIRENGKLSCPGESSSTLGGVEPAGVTEEEPGRDSVKEPGFKHELGQGSDKDNPPARTPEDQAALSEGTECLQAQLVAENGRTSPEGSCDSEAVVQDTSEVGEDRTYESRKEEDTQDSAIFTEGERTLTTSADDSGIPGDSVQRRLVFDKTNAGNDSDVLENTKGPDTIQPGEWGQTDSRWELPAIVLDCGTDSVKAGFAGEDTPRAVVPTVVGTPRHQNVFIGADQQDCYIGDNAMARRGVLSLRHPIVNRYVKDWDDWEKVMHHVITTTLRAQPDRPVLLIEPAQNPLADRERIAELLFEALDVPGLYLASQAVLALFASGRTSGVVVDCGAGLTHVVPVYEGVPLTHAIQRIPVAGQDVTEHLGRLLAQAGHGQLKTEIVNQVKNQLSYVTMDYDAEVQRSVTSPDDVQMTYDLPDGQVLSVGAERFMAPEVVFRPELIGKDCSGLPGAVLTSIMQCDVDLRRTYLENVFLSGGTASCPGLLDRLSRDLAAVAPEDHPVTVRPATADVQFSAWKGGSVLAALRSFQNSWITQEEFEEHGPSIVHRWI</sequence>
<dbReference type="KEGG" id="bbel:109484243"/>
<feature type="compositionally biased region" description="Basic and acidic residues" evidence="7">
    <location>
        <begin position="60"/>
        <end position="90"/>
    </location>
</feature>
<organism evidence="8 9">
    <name type="scientific">Branchiostoma belcheri</name>
    <name type="common">Amphioxus</name>
    <dbReference type="NCBI Taxonomy" id="7741"/>
    <lineage>
        <taxon>Eukaryota</taxon>
        <taxon>Metazoa</taxon>
        <taxon>Chordata</taxon>
        <taxon>Cephalochordata</taxon>
        <taxon>Leptocardii</taxon>
        <taxon>Amphioxiformes</taxon>
        <taxon>Branchiostomatidae</taxon>
        <taxon>Branchiostoma</taxon>
    </lineage>
</organism>
<dbReference type="InterPro" id="IPR004000">
    <property type="entry name" value="Actin"/>
</dbReference>
<dbReference type="Gene3D" id="3.90.640.10">
    <property type="entry name" value="Actin, Chain A, domain 4"/>
    <property type="match status" value="1"/>
</dbReference>
<evidence type="ECO:0000256" key="3">
    <source>
        <dbReference type="ARBA" id="ARBA00022741"/>
    </source>
</evidence>
<feature type="compositionally biased region" description="Basic and acidic residues" evidence="7">
    <location>
        <begin position="132"/>
        <end position="143"/>
    </location>
</feature>
<dbReference type="SUPFAM" id="SSF53067">
    <property type="entry name" value="Actin-like ATPase domain"/>
    <property type="match status" value="2"/>
</dbReference>
<keyword evidence="5" id="KW-0206">Cytoskeleton</keyword>
<dbReference type="PANTHER" id="PTHR11937">
    <property type="entry name" value="ACTIN"/>
    <property type="match status" value="1"/>
</dbReference>
<dbReference type="SMART" id="SM00268">
    <property type="entry name" value="ACTIN"/>
    <property type="match status" value="1"/>
</dbReference>
<dbReference type="FunFam" id="3.30.420.40:FF:000058">
    <property type="entry name" value="Putative actin-related protein 5"/>
    <property type="match status" value="1"/>
</dbReference>
<evidence type="ECO:0000313" key="9">
    <source>
        <dbReference type="RefSeq" id="XP_019643074.1"/>
    </source>
</evidence>
<keyword evidence="8" id="KW-1185">Reference proteome</keyword>
<evidence type="ECO:0000256" key="5">
    <source>
        <dbReference type="ARBA" id="ARBA00023212"/>
    </source>
</evidence>
<dbReference type="Gene3D" id="3.30.420.40">
    <property type="match status" value="2"/>
</dbReference>
<proteinExistence type="inferred from homology"/>
<evidence type="ECO:0000256" key="1">
    <source>
        <dbReference type="ARBA" id="ARBA00004245"/>
    </source>
</evidence>
<name>A0A6P5AA33_BRABE</name>
<dbReference type="GO" id="GO:0005856">
    <property type="term" value="C:cytoskeleton"/>
    <property type="evidence" value="ECO:0007669"/>
    <property type="project" value="UniProtKB-SubCell"/>
</dbReference>
<protein>
    <submittedName>
        <fullName evidence="9">Actin-like</fullName>
    </submittedName>
</protein>
<feature type="compositionally biased region" description="Basic and acidic residues" evidence="7">
    <location>
        <begin position="22"/>
        <end position="36"/>
    </location>
</feature>
<evidence type="ECO:0000256" key="2">
    <source>
        <dbReference type="ARBA" id="ARBA00022490"/>
    </source>
</evidence>